<feature type="compositionally biased region" description="Gly residues" evidence="1">
    <location>
        <begin position="112"/>
        <end position="121"/>
    </location>
</feature>
<feature type="region of interest" description="Disordered" evidence="1">
    <location>
        <begin position="64"/>
        <end position="121"/>
    </location>
</feature>
<name>A0AAD7WKA5_9TELE</name>
<dbReference type="InterPro" id="IPR043502">
    <property type="entry name" value="DNA/RNA_pol_sf"/>
</dbReference>
<dbReference type="AlphaFoldDB" id="A0AAD7WKA5"/>
<feature type="compositionally biased region" description="Pro residues" evidence="1">
    <location>
        <begin position="70"/>
        <end position="79"/>
    </location>
</feature>
<feature type="compositionally biased region" description="Polar residues" evidence="1">
    <location>
        <begin position="83"/>
        <end position="109"/>
    </location>
</feature>
<reference evidence="2" key="1">
    <citation type="journal article" date="2023" name="Science">
        <title>Genome structures resolve the early diversification of teleost fishes.</title>
        <authorList>
            <person name="Parey E."/>
            <person name="Louis A."/>
            <person name="Montfort J."/>
            <person name="Bouchez O."/>
            <person name="Roques C."/>
            <person name="Iampietro C."/>
            <person name="Lluch J."/>
            <person name="Castinel A."/>
            <person name="Donnadieu C."/>
            <person name="Desvignes T."/>
            <person name="Floi Bucao C."/>
            <person name="Jouanno E."/>
            <person name="Wen M."/>
            <person name="Mejri S."/>
            <person name="Dirks R."/>
            <person name="Jansen H."/>
            <person name="Henkel C."/>
            <person name="Chen W.J."/>
            <person name="Zahm M."/>
            <person name="Cabau C."/>
            <person name="Klopp C."/>
            <person name="Thompson A.W."/>
            <person name="Robinson-Rechavi M."/>
            <person name="Braasch I."/>
            <person name="Lecointre G."/>
            <person name="Bobe J."/>
            <person name="Postlethwait J.H."/>
            <person name="Berthelot C."/>
            <person name="Roest Crollius H."/>
            <person name="Guiguen Y."/>
        </authorList>
    </citation>
    <scope>NUCLEOTIDE SEQUENCE</scope>
    <source>
        <strain evidence="2">NC1722</strain>
    </source>
</reference>
<evidence type="ECO:0000313" key="2">
    <source>
        <dbReference type="EMBL" id="KAJ8399988.1"/>
    </source>
</evidence>
<evidence type="ECO:0000313" key="3">
    <source>
        <dbReference type="Proteomes" id="UP001221898"/>
    </source>
</evidence>
<sequence>MPGLRVIEPSVSDCGSPTVLLPKKDESIGFCADFHWLNSVYKSDSYPSPPLLTLTTWSSTQVSSPVALIHPPPPPPPLRQPADMSNNPQGCSISTSPAQRHVSTLTRAPNLSGGGGGNLLL</sequence>
<organism evidence="2 3">
    <name type="scientific">Aldrovandia affinis</name>
    <dbReference type="NCBI Taxonomy" id="143900"/>
    <lineage>
        <taxon>Eukaryota</taxon>
        <taxon>Metazoa</taxon>
        <taxon>Chordata</taxon>
        <taxon>Craniata</taxon>
        <taxon>Vertebrata</taxon>
        <taxon>Euteleostomi</taxon>
        <taxon>Actinopterygii</taxon>
        <taxon>Neopterygii</taxon>
        <taxon>Teleostei</taxon>
        <taxon>Notacanthiformes</taxon>
        <taxon>Halosauridae</taxon>
        <taxon>Aldrovandia</taxon>
    </lineage>
</organism>
<dbReference type="EMBL" id="JAINUG010000079">
    <property type="protein sequence ID" value="KAJ8399988.1"/>
    <property type="molecule type" value="Genomic_DNA"/>
</dbReference>
<gene>
    <name evidence="2" type="ORF">AAFF_G00400270</name>
</gene>
<evidence type="ECO:0000256" key="1">
    <source>
        <dbReference type="SAM" id="MobiDB-lite"/>
    </source>
</evidence>
<dbReference type="Gene3D" id="3.10.10.10">
    <property type="entry name" value="HIV Type 1 Reverse Transcriptase, subunit A, domain 1"/>
    <property type="match status" value="1"/>
</dbReference>
<comment type="caution">
    <text evidence="2">The sequence shown here is derived from an EMBL/GenBank/DDBJ whole genome shotgun (WGS) entry which is preliminary data.</text>
</comment>
<protein>
    <submittedName>
        <fullName evidence="2">Uncharacterized protein</fullName>
    </submittedName>
</protein>
<accession>A0AAD7WKA5</accession>
<proteinExistence type="predicted"/>
<dbReference type="Proteomes" id="UP001221898">
    <property type="component" value="Unassembled WGS sequence"/>
</dbReference>
<keyword evidence="3" id="KW-1185">Reference proteome</keyword>
<dbReference type="SUPFAM" id="SSF56672">
    <property type="entry name" value="DNA/RNA polymerases"/>
    <property type="match status" value="1"/>
</dbReference>